<proteinExistence type="predicted"/>
<accession>A0A0C5VI22</accession>
<dbReference type="Proteomes" id="UP000032266">
    <property type="component" value="Chromosome"/>
</dbReference>
<evidence type="ECO:0000313" key="2">
    <source>
        <dbReference type="Proteomes" id="UP000032266"/>
    </source>
</evidence>
<dbReference type="EMBL" id="CP007142">
    <property type="protein sequence ID" value="AJQ93926.1"/>
    <property type="molecule type" value="Genomic_DNA"/>
</dbReference>
<protein>
    <submittedName>
        <fullName evidence="1">Uncharacterized protein</fullName>
    </submittedName>
</protein>
<organism evidence="1 2">
    <name type="scientific">Gynuella sunshinyii YC6258</name>
    <dbReference type="NCBI Taxonomy" id="1445510"/>
    <lineage>
        <taxon>Bacteria</taxon>
        <taxon>Pseudomonadati</taxon>
        <taxon>Pseudomonadota</taxon>
        <taxon>Gammaproteobacteria</taxon>
        <taxon>Oceanospirillales</taxon>
        <taxon>Saccharospirillaceae</taxon>
        <taxon>Gynuella</taxon>
    </lineage>
</organism>
<reference evidence="1 2" key="1">
    <citation type="submission" date="2014-01" db="EMBL/GenBank/DDBJ databases">
        <title>Full genme sequencing of cellulolytic bacterium Gynuella sunshinyii YC6258T gen. nov., sp. nov.</title>
        <authorList>
            <person name="Khan H."/>
            <person name="Chung E.J."/>
            <person name="Chung Y.R."/>
        </authorList>
    </citation>
    <scope>NUCLEOTIDE SEQUENCE [LARGE SCALE GENOMIC DNA]</scope>
    <source>
        <strain evidence="1 2">YC6258</strain>
    </source>
</reference>
<name>A0A0C5VI22_9GAMM</name>
<dbReference type="KEGG" id="gsn:YC6258_01882"/>
<dbReference type="AlphaFoldDB" id="A0A0C5VI22"/>
<keyword evidence="2" id="KW-1185">Reference proteome</keyword>
<evidence type="ECO:0000313" key="1">
    <source>
        <dbReference type="EMBL" id="AJQ93926.1"/>
    </source>
</evidence>
<dbReference type="STRING" id="1445510.YC6258_01882"/>
<gene>
    <name evidence="1" type="ORF">YC6258_01882</name>
</gene>
<dbReference type="HOGENOM" id="CLU_3118383_0_0_6"/>
<sequence>MSLLSFRIIQATLVAGIIGYADNNKKCSDMICRCGAISLQVLLVWNAENL</sequence>